<protein>
    <submittedName>
        <fullName evidence="2">Bacterioferritin</fullName>
    </submittedName>
</protein>
<organism evidence="2 3">
    <name type="scientific">Alteribacillus persepolensis</name>
    <dbReference type="NCBI Taxonomy" id="568899"/>
    <lineage>
        <taxon>Bacteria</taxon>
        <taxon>Bacillati</taxon>
        <taxon>Bacillota</taxon>
        <taxon>Bacilli</taxon>
        <taxon>Bacillales</taxon>
        <taxon>Bacillaceae</taxon>
        <taxon>Alteribacillus</taxon>
    </lineage>
</organism>
<reference evidence="3" key="1">
    <citation type="submission" date="2016-10" db="EMBL/GenBank/DDBJ databases">
        <authorList>
            <person name="Varghese N."/>
            <person name="Submissions S."/>
        </authorList>
    </citation>
    <scope>NUCLEOTIDE SEQUENCE [LARGE SCALE GENOMIC DNA]</scope>
    <source>
        <strain evidence="3">DSM 21632</strain>
    </source>
</reference>
<dbReference type="EMBL" id="FNDK01000003">
    <property type="protein sequence ID" value="SDH27924.1"/>
    <property type="molecule type" value="Genomic_DNA"/>
</dbReference>
<feature type="domain" description="DUF2383" evidence="1">
    <location>
        <begin position="9"/>
        <end position="110"/>
    </location>
</feature>
<dbReference type="STRING" id="568899.SAMN05192534_103142"/>
<name>A0A1G8B467_9BACI</name>
<accession>A0A1G8B467</accession>
<sequence>MFLHNRDVVIEELNTILRGTYMGIRSFEHYIQHVQDSHLKETFQTMQQELKHHAQQLCERIQNLHGVPADSEGVTGKMHSFMHSRMLSHETDDILEDALKGLDKYGIHYSEEIVRGDVDPESRRIVEEVIDTNRKFVDDIRAMLH</sequence>
<dbReference type="Pfam" id="PF09537">
    <property type="entry name" value="DUF2383"/>
    <property type="match status" value="1"/>
</dbReference>
<dbReference type="InterPro" id="IPR012347">
    <property type="entry name" value="Ferritin-like"/>
</dbReference>
<evidence type="ECO:0000313" key="2">
    <source>
        <dbReference type="EMBL" id="SDH27924.1"/>
    </source>
</evidence>
<dbReference type="InterPro" id="IPR019052">
    <property type="entry name" value="DUF2383"/>
</dbReference>
<dbReference type="Gene3D" id="1.20.1260.10">
    <property type="match status" value="1"/>
</dbReference>
<evidence type="ECO:0000259" key="1">
    <source>
        <dbReference type="Pfam" id="PF09537"/>
    </source>
</evidence>
<dbReference type="InterPro" id="IPR009078">
    <property type="entry name" value="Ferritin-like_SF"/>
</dbReference>
<dbReference type="AlphaFoldDB" id="A0A1G8B467"/>
<evidence type="ECO:0000313" key="3">
    <source>
        <dbReference type="Proteomes" id="UP000199163"/>
    </source>
</evidence>
<keyword evidence="3" id="KW-1185">Reference proteome</keyword>
<gene>
    <name evidence="2" type="ORF">SAMN05192534_103142</name>
</gene>
<dbReference type="Proteomes" id="UP000199163">
    <property type="component" value="Unassembled WGS sequence"/>
</dbReference>
<dbReference type="SUPFAM" id="SSF47240">
    <property type="entry name" value="Ferritin-like"/>
    <property type="match status" value="1"/>
</dbReference>
<proteinExistence type="predicted"/>
<dbReference type="CDD" id="cd00657">
    <property type="entry name" value="Ferritin_like"/>
    <property type="match status" value="1"/>
</dbReference>